<dbReference type="SUPFAM" id="SSF52096">
    <property type="entry name" value="ClpP/crotonase"/>
    <property type="match status" value="1"/>
</dbReference>
<comment type="caution">
    <text evidence="2">The sequence shown here is derived from an EMBL/GenBank/DDBJ whole genome shotgun (WGS) entry which is preliminary data.</text>
</comment>
<name>A0ABW5WD77_9PSEU</name>
<evidence type="ECO:0000256" key="1">
    <source>
        <dbReference type="ARBA" id="ARBA00005254"/>
    </source>
</evidence>
<evidence type="ECO:0000313" key="3">
    <source>
        <dbReference type="Proteomes" id="UP001597478"/>
    </source>
</evidence>
<dbReference type="Proteomes" id="UP001597478">
    <property type="component" value="Unassembled WGS sequence"/>
</dbReference>
<protein>
    <submittedName>
        <fullName evidence="2">Enoyl-CoA hydratase-related protein</fullName>
    </submittedName>
</protein>
<keyword evidence="3" id="KW-1185">Reference proteome</keyword>
<dbReference type="InterPro" id="IPR014748">
    <property type="entry name" value="Enoyl-CoA_hydra_C"/>
</dbReference>
<dbReference type="Gene3D" id="3.90.226.10">
    <property type="entry name" value="2-enoyl-CoA Hydratase, Chain A, domain 1"/>
    <property type="match status" value="1"/>
</dbReference>
<accession>A0ABW5WD77</accession>
<evidence type="ECO:0000313" key="2">
    <source>
        <dbReference type="EMBL" id="MFD2801699.1"/>
    </source>
</evidence>
<sequence>MTTEDVLRLADDEAGIGVRTLILNRPKAYNSLTVELKERLLAALTEAADDPAVRAIVLTGEGKAFCAGQDLKEHVGLLQSGDESPLRTVSEHYNPLVRAIVGAPKPVIAAVNGPAAGAGAALAYAADLRIAARSANFLMAFANVGLGPDTGASWTLQRLVGYGRAAELMMLARRVDADEALRIGLVGEVVADEDLASRAQEVAAKLASGPTVAYAKIKSTLSAAAESTLEEALAAEDAAQTELGRTADHSEAVEAFVAKRKPTFTGR</sequence>
<dbReference type="CDD" id="cd06558">
    <property type="entry name" value="crotonase-like"/>
    <property type="match status" value="1"/>
</dbReference>
<dbReference type="InterPro" id="IPR001753">
    <property type="entry name" value="Enoyl-CoA_hydra/iso"/>
</dbReference>
<proteinExistence type="inferred from homology"/>
<dbReference type="PANTHER" id="PTHR43459:SF1">
    <property type="entry name" value="EG:BACN32G11.4 PROTEIN"/>
    <property type="match status" value="1"/>
</dbReference>
<dbReference type="EMBL" id="JBHUOF010000034">
    <property type="protein sequence ID" value="MFD2801699.1"/>
    <property type="molecule type" value="Genomic_DNA"/>
</dbReference>
<gene>
    <name evidence="2" type="ORF">ACFS2C_20115</name>
</gene>
<dbReference type="RefSeq" id="WP_377393198.1">
    <property type="nucleotide sequence ID" value="NZ_JBHSAN010000035.1"/>
</dbReference>
<comment type="similarity">
    <text evidence="1">Belongs to the enoyl-CoA hydratase/isomerase family.</text>
</comment>
<dbReference type="InterPro" id="IPR029045">
    <property type="entry name" value="ClpP/crotonase-like_dom_sf"/>
</dbReference>
<dbReference type="PANTHER" id="PTHR43459">
    <property type="entry name" value="ENOYL-COA HYDRATASE"/>
    <property type="match status" value="1"/>
</dbReference>
<organism evidence="2 3">
    <name type="scientific">Prauserella oleivorans</name>
    <dbReference type="NCBI Taxonomy" id="1478153"/>
    <lineage>
        <taxon>Bacteria</taxon>
        <taxon>Bacillati</taxon>
        <taxon>Actinomycetota</taxon>
        <taxon>Actinomycetes</taxon>
        <taxon>Pseudonocardiales</taxon>
        <taxon>Pseudonocardiaceae</taxon>
        <taxon>Prauserella</taxon>
    </lineage>
</organism>
<dbReference type="Gene3D" id="1.10.12.10">
    <property type="entry name" value="Lyase 2-enoyl-coa Hydratase, Chain A, domain 2"/>
    <property type="match status" value="1"/>
</dbReference>
<dbReference type="Pfam" id="PF00378">
    <property type="entry name" value="ECH_1"/>
    <property type="match status" value="1"/>
</dbReference>
<reference evidence="3" key="1">
    <citation type="journal article" date="2019" name="Int. J. Syst. Evol. Microbiol.">
        <title>The Global Catalogue of Microorganisms (GCM) 10K type strain sequencing project: providing services to taxonomists for standard genome sequencing and annotation.</title>
        <authorList>
            <consortium name="The Broad Institute Genomics Platform"/>
            <consortium name="The Broad Institute Genome Sequencing Center for Infectious Disease"/>
            <person name="Wu L."/>
            <person name="Ma J."/>
        </authorList>
    </citation>
    <scope>NUCLEOTIDE SEQUENCE [LARGE SCALE GENOMIC DNA]</scope>
    <source>
        <strain evidence="3">IBRC-M 10906</strain>
    </source>
</reference>